<evidence type="ECO:0000313" key="1">
    <source>
        <dbReference type="EMBL" id="KAJ9099012.1"/>
    </source>
</evidence>
<evidence type="ECO:0000313" key="2">
    <source>
        <dbReference type="Proteomes" id="UP001230649"/>
    </source>
</evidence>
<keyword evidence="2" id="KW-1185">Reference proteome</keyword>
<comment type="caution">
    <text evidence="1">The sequence shown here is derived from an EMBL/GenBank/DDBJ whole genome shotgun (WGS) entry which is preliminary data.</text>
</comment>
<proteinExistence type="predicted"/>
<organism evidence="1 2">
    <name type="scientific">Naganishia adeliensis</name>
    <dbReference type="NCBI Taxonomy" id="92952"/>
    <lineage>
        <taxon>Eukaryota</taxon>
        <taxon>Fungi</taxon>
        <taxon>Dikarya</taxon>
        <taxon>Basidiomycota</taxon>
        <taxon>Agaricomycotina</taxon>
        <taxon>Tremellomycetes</taxon>
        <taxon>Filobasidiales</taxon>
        <taxon>Filobasidiaceae</taxon>
        <taxon>Naganishia</taxon>
    </lineage>
</organism>
<protein>
    <submittedName>
        <fullName evidence="1">Uncharacterized protein</fullName>
    </submittedName>
</protein>
<name>A0ACC2VJB3_9TREE</name>
<sequence length="700" mass="75976">MSFGHAVTSPRRQAETSTPQSRVRFSRVIAQSPLGTSTPGRQARAAEAGSPSKRREASPLTLPYAEFAPASNHESDIAEETMEMGEWGSGKGSRDRKELYEEGELDNTPRKRILRHSTATAVPDRIRPPSFARSEFETIVRRLRNRSPYKAASPKPIFPNNLDYAWQFAGWGKLAYLDLTPTDLEDAAARMAVELNRPKLDQYRATSIAGNAVWGSVFYSLPAICATADIYSPICMAVACSILFLFRPILLELGSAIRIDGASYVYLLNLTTKSWALCAAAVTLIDAIATGVVSAATAASYIKGEVNLPFPDLTLTIIILVAFTGLLLFGVRESSSVTLGICAFHCLTILVLVVTAIVHWERAGSETLVENWHASPSGSGKIARSIFNGICIGLLGVTGFESAPTPDVYPAVLRNLIIGALLVNLSVLVVTYAVLPSEQILSGANILSLIGQVAGGTWLRKIIVVDSAIVLCGGVLTGAVTPCSLVERLTADRALPAMFNRRLPKTGSLWVACTLYLALCLMIYSASRFDLVQASNLFSMAFPYPDDGPVRGNIAQSAYLSRKGRSQRWKMGMIRKIQAMKDQGVAVFIKQDTISSMVEALLYVRNNENTSRVAFIHAYDLIEDIPSELVANSKLVDEAFPDITVDLYLVPLHGGFTPTLVEAVSARLGVPKNLMFIGTITDDHSHPFDLGDYGLRVIRA</sequence>
<accession>A0ACC2VJB3</accession>
<reference evidence="1" key="1">
    <citation type="submission" date="2023-04" db="EMBL/GenBank/DDBJ databases">
        <title>Draft Genome sequencing of Naganishia species isolated from polar environments using Oxford Nanopore Technology.</title>
        <authorList>
            <person name="Leo P."/>
            <person name="Venkateswaran K."/>
        </authorList>
    </citation>
    <scope>NUCLEOTIDE SEQUENCE</scope>
    <source>
        <strain evidence="1">MNA-CCFEE 5262</strain>
    </source>
</reference>
<dbReference type="Proteomes" id="UP001230649">
    <property type="component" value="Unassembled WGS sequence"/>
</dbReference>
<gene>
    <name evidence="1" type="ORF">QFC20_005769</name>
</gene>
<dbReference type="EMBL" id="JASBWS010000086">
    <property type="protein sequence ID" value="KAJ9099012.1"/>
    <property type="molecule type" value="Genomic_DNA"/>
</dbReference>